<keyword evidence="6 7" id="KW-0472">Membrane</keyword>
<dbReference type="PANTHER" id="PTHR34184">
    <property type="entry name" value="UPF0718 PROTEIN YCGR"/>
    <property type="match status" value="1"/>
</dbReference>
<feature type="transmembrane region" description="Helical" evidence="7">
    <location>
        <begin position="310"/>
        <end position="333"/>
    </location>
</feature>
<accession>A0A540R9W1</accession>
<evidence type="ECO:0000256" key="1">
    <source>
        <dbReference type="ARBA" id="ARBA00004651"/>
    </source>
</evidence>
<dbReference type="InterPro" id="IPR052923">
    <property type="entry name" value="UPF0718"/>
</dbReference>
<dbReference type="AlphaFoldDB" id="A0A540R9W1"/>
<keyword evidence="3" id="KW-1003">Cell membrane</keyword>
<dbReference type="GO" id="GO:0005886">
    <property type="term" value="C:plasma membrane"/>
    <property type="evidence" value="ECO:0007669"/>
    <property type="project" value="UniProtKB-SubCell"/>
</dbReference>
<dbReference type="Proteomes" id="UP000318080">
    <property type="component" value="Unassembled WGS sequence"/>
</dbReference>
<feature type="transmembrane region" description="Helical" evidence="7">
    <location>
        <begin position="23"/>
        <end position="41"/>
    </location>
</feature>
<keyword evidence="9" id="KW-1185">Reference proteome</keyword>
<comment type="similarity">
    <text evidence="2">Belongs to the UPF0718 family.</text>
</comment>
<dbReference type="EMBL" id="VHIR01000001">
    <property type="protein sequence ID" value="TQE44531.1"/>
    <property type="molecule type" value="Genomic_DNA"/>
</dbReference>
<comment type="subcellular location">
    <subcellularLocation>
        <location evidence="1">Cell membrane</location>
        <topology evidence="1">Multi-pass membrane protein</topology>
    </subcellularLocation>
</comment>
<sequence length="334" mass="34224">MSTRVPHHVDPELVETSARLRQIGVWSVVICALGVALQLGVGGPLRLHGALDAWATLLVAIVFQAAPFLVAGVVVSAVLAVLVPDSVFLRAGRAGVPGMAAAGVILPGCECSAVPVAATLMRRGVPASGALAFMLASPAINPVVLVATAVAFPNAPAMAWARLAAGLVAASIVGQAWQRVGVTVAENSRHGSHEHHRVPGEHRWRHVAGHIVDDFASAGGCLVLGAMIAATLKVLLPAQWLETLAGQPLLAIAAMAMLAIIMSVCSEADAFIAASFVGVSPVAQLVFLTVGPMVDLKLVALQWGVWGRRFVLRFVPLAFAGAVGGALAVGLVAL</sequence>
<evidence type="ECO:0000256" key="4">
    <source>
        <dbReference type="ARBA" id="ARBA00022692"/>
    </source>
</evidence>
<reference evidence="8 9" key="1">
    <citation type="submission" date="2019-06" db="EMBL/GenBank/DDBJ databases">
        <title>Draft genome of C. phoceense Strain 272.</title>
        <authorList>
            <person name="Pacheco L.G.C."/>
            <person name="Barberis C.M."/>
            <person name="Almuzara M.N."/>
            <person name="Traglia G.M."/>
            <person name="Santos C.S."/>
            <person name="Rocha D.J.P.G."/>
            <person name="Aguiar E.R.G.R."/>
            <person name="Vay C.A."/>
        </authorList>
    </citation>
    <scope>NUCLEOTIDE SEQUENCE [LARGE SCALE GENOMIC DNA]</scope>
    <source>
        <strain evidence="8 9">272</strain>
    </source>
</reference>
<evidence type="ECO:0000256" key="2">
    <source>
        <dbReference type="ARBA" id="ARBA00006386"/>
    </source>
</evidence>
<proteinExistence type="inferred from homology"/>
<evidence type="ECO:0000256" key="6">
    <source>
        <dbReference type="ARBA" id="ARBA00023136"/>
    </source>
</evidence>
<evidence type="ECO:0000256" key="5">
    <source>
        <dbReference type="ARBA" id="ARBA00022989"/>
    </source>
</evidence>
<evidence type="ECO:0000313" key="9">
    <source>
        <dbReference type="Proteomes" id="UP000318080"/>
    </source>
</evidence>
<dbReference type="RefSeq" id="WP_141628422.1">
    <property type="nucleotide sequence ID" value="NZ_VHIR01000001.1"/>
</dbReference>
<feature type="transmembrane region" description="Helical" evidence="7">
    <location>
        <begin position="248"/>
        <end position="264"/>
    </location>
</feature>
<name>A0A540R9W1_9CORY</name>
<comment type="caution">
    <text evidence="8">The sequence shown here is derived from an EMBL/GenBank/DDBJ whole genome shotgun (WGS) entry which is preliminary data.</text>
</comment>
<organism evidence="8 9">
    <name type="scientific">Corynebacterium phoceense</name>
    <dbReference type="NCBI Taxonomy" id="1686286"/>
    <lineage>
        <taxon>Bacteria</taxon>
        <taxon>Bacillati</taxon>
        <taxon>Actinomycetota</taxon>
        <taxon>Actinomycetes</taxon>
        <taxon>Mycobacteriales</taxon>
        <taxon>Corynebacteriaceae</taxon>
        <taxon>Corynebacterium</taxon>
    </lineage>
</organism>
<evidence type="ECO:0000256" key="7">
    <source>
        <dbReference type="SAM" id="Phobius"/>
    </source>
</evidence>
<feature type="transmembrane region" description="Helical" evidence="7">
    <location>
        <begin position="130"/>
        <end position="152"/>
    </location>
</feature>
<evidence type="ECO:0000313" key="8">
    <source>
        <dbReference type="EMBL" id="TQE44531.1"/>
    </source>
</evidence>
<dbReference type="PANTHER" id="PTHR34184:SF4">
    <property type="entry name" value="UPF0718 PROTEIN YCGR"/>
    <property type="match status" value="1"/>
</dbReference>
<keyword evidence="5 7" id="KW-1133">Transmembrane helix</keyword>
<protein>
    <submittedName>
        <fullName evidence="8">Permease</fullName>
    </submittedName>
</protein>
<keyword evidence="4 7" id="KW-0812">Transmembrane</keyword>
<dbReference type="Pfam" id="PF03773">
    <property type="entry name" value="ArsP_1"/>
    <property type="match status" value="1"/>
</dbReference>
<feature type="transmembrane region" description="Helical" evidence="7">
    <location>
        <begin position="53"/>
        <end position="82"/>
    </location>
</feature>
<dbReference type="STRING" id="1686286.GCA_900092335_02099"/>
<feature type="transmembrane region" description="Helical" evidence="7">
    <location>
        <begin position="270"/>
        <end position="290"/>
    </location>
</feature>
<gene>
    <name evidence="8" type="ORF">EJK80_00085</name>
</gene>
<feature type="transmembrane region" description="Helical" evidence="7">
    <location>
        <begin position="94"/>
        <end position="118"/>
    </location>
</feature>
<evidence type="ECO:0000256" key="3">
    <source>
        <dbReference type="ARBA" id="ARBA00022475"/>
    </source>
</evidence>
<dbReference type="InterPro" id="IPR005524">
    <property type="entry name" value="DUF318"/>
</dbReference>
<feature type="transmembrane region" description="Helical" evidence="7">
    <location>
        <begin position="215"/>
        <end position="236"/>
    </location>
</feature>